<sequence>MSVALFILCGLCAAYPLGLIGDFAMAFLRKSA</sequence>
<dbReference type="EMBL" id="CADIJR010000002">
    <property type="protein sequence ID" value="CAB3627819.1"/>
    <property type="molecule type" value="Genomic_DNA"/>
</dbReference>
<proteinExistence type="predicted"/>
<organism evidence="1 2">
    <name type="scientific">Achromobacter insuavis</name>
    <dbReference type="NCBI Taxonomy" id="1287735"/>
    <lineage>
        <taxon>Bacteria</taxon>
        <taxon>Pseudomonadati</taxon>
        <taxon>Pseudomonadota</taxon>
        <taxon>Betaproteobacteria</taxon>
        <taxon>Burkholderiales</taxon>
        <taxon>Alcaligenaceae</taxon>
        <taxon>Achromobacter</taxon>
    </lineage>
</organism>
<accession>A0A6J5A1J2</accession>
<dbReference type="Proteomes" id="UP000507979">
    <property type="component" value="Unassembled WGS sequence"/>
</dbReference>
<evidence type="ECO:0000313" key="1">
    <source>
        <dbReference type="EMBL" id="CAB3627819.1"/>
    </source>
</evidence>
<name>A0A6J5A1J2_9BURK</name>
<dbReference type="AlphaFoldDB" id="A0A6J5A1J2"/>
<keyword evidence="2" id="KW-1185">Reference proteome</keyword>
<reference evidence="1 2" key="1">
    <citation type="submission" date="2020-04" db="EMBL/GenBank/DDBJ databases">
        <authorList>
            <person name="De Canck E."/>
        </authorList>
    </citation>
    <scope>NUCLEOTIDE SEQUENCE [LARGE SCALE GENOMIC DNA]</scope>
    <source>
        <strain evidence="1 2">LMG 26845</strain>
    </source>
</reference>
<gene>
    <name evidence="1" type="ORF">LMG26845_00496</name>
</gene>
<evidence type="ECO:0000313" key="2">
    <source>
        <dbReference type="Proteomes" id="UP000507979"/>
    </source>
</evidence>
<protein>
    <submittedName>
        <fullName evidence="1">Uncharacterized protein</fullName>
    </submittedName>
</protein>